<gene>
    <name evidence="1" type="ORF">FA13DRAFT_1792889</name>
</gene>
<reference evidence="1 2" key="1">
    <citation type="journal article" date="2019" name="Nat. Ecol. Evol.">
        <title>Megaphylogeny resolves global patterns of mushroom evolution.</title>
        <authorList>
            <person name="Varga T."/>
            <person name="Krizsan K."/>
            <person name="Foldi C."/>
            <person name="Dima B."/>
            <person name="Sanchez-Garcia M."/>
            <person name="Sanchez-Ramirez S."/>
            <person name="Szollosi G.J."/>
            <person name="Szarkandi J.G."/>
            <person name="Papp V."/>
            <person name="Albert L."/>
            <person name="Andreopoulos W."/>
            <person name="Angelini C."/>
            <person name="Antonin V."/>
            <person name="Barry K.W."/>
            <person name="Bougher N.L."/>
            <person name="Buchanan P."/>
            <person name="Buyck B."/>
            <person name="Bense V."/>
            <person name="Catcheside P."/>
            <person name="Chovatia M."/>
            <person name="Cooper J."/>
            <person name="Damon W."/>
            <person name="Desjardin D."/>
            <person name="Finy P."/>
            <person name="Geml J."/>
            <person name="Haridas S."/>
            <person name="Hughes K."/>
            <person name="Justo A."/>
            <person name="Karasinski D."/>
            <person name="Kautmanova I."/>
            <person name="Kiss B."/>
            <person name="Kocsube S."/>
            <person name="Kotiranta H."/>
            <person name="LaButti K.M."/>
            <person name="Lechner B.E."/>
            <person name="Liimatainen K."/>
            <person name="Lipzen A."/>
            <person name="Lukacs Z."/>
            <person name="Mihaltcheva S."/>
            <person name="Morgado L.N."/>
            <person name="Niskanen T."/>
            <person name="Noordeloos M.E."/>
            <person name="Ohm R.A."/>
            <person name="Ortiz-Santana B."/>
            <person name="Ovrebo C."/>
            <person name="Racz N."/>
            <person name="Riley R."/>
            <person name="Savchenko A."/>
            <person name="Shiryaev A."/>
            <person name="Soop K."/>
            <person name="Spirin V."/>
            <person name="Szebenyi C."/>
            <person name="Tomsovsky M."/>
            <person name="Tulloss R.E."/>
            <person name="Uehling J."/>
            <person name="Grigoriev I.V."/>
            <person name="Vagvolgyi C."/>
            <person name="Papp T."/>
            <person name="Martin F.M."/>
            <person name="Miettinen O."/>
            <person name="Hibbett D.S."/>
            <person name="Nagy L.G."/>
        </authorList>
    </citation>
    <scope>NUCLEOTIDE SEQUENCE [LARGE SCALE GENOMIC DNA]</scope>
    <source>
        <strain evidence="1 2">FP101781</strain>
    </source>
</reference>
<dbReference type="Proteomes" id="UP000298030">
    <property type="component" value="Unassembled WGS sequence"/>
</dbReference>
<comment type="caution">
    <text evidence="1">The sequence shown here is derived from an EMBL/GenBank/DDBJ whole genome shotgun (WGS) entry which is preliminary data.</text>
</comment>
<evidence type="ECO:0000313" key="2">
    <source>
        <dbReference type="Proteomes" id="UP000298030"/>
    </source>
</evidence>
<dbReference type="AlphaFoldDB" id="A0A4Y7T8U9"/>
<sequence>MSAFPIPLLASCAANLKHISISTIPTLRLASPSELPAGHGRLDALHLKSLTLSTSTPDLERFADWIPASRVKLNQLERLVIRTLGDKHKDGRTVINSPSLMTLYDTIDLGCLAALQRLTVRCWLSNISDSNNQPPLLTRLLRTTQGAGMLEELVLMTL</sequence>
<evidence type="ECO:0000313" key="1">
    <source>
        <dbReference type="EMBL" id="TEB29999.1"/>
    </source>
</evidence>
<name>A0A4Y7T8U9_COPMI</name>
<protein>
    <submittedName>
        <fullName evidence="1">Uncharacterized protein</fullName>
    </submittedName>
</protein>
<keyword evidence="2" id="KW-1185">Reference proteome</keyword>
<accession>A0A4Y7T8U9</accession>
<proteinExistence type="predicted"/>
<dbReference type="EMBL" id="QPFP01000025">
    <property type="protein sequence ID" value="TEB29999.1"/>
    <property type="molecule type" value="Genomic_DNA"/>
</dbReference>
<organism evidence="1 2">
    <name type="scientific">Coprinellus micaceus</name>
    <name type="common">Glistening ink-cap mushroom</name>
    <name type="synonym">Coprinus micaceus</name>
    <dbReference type="NCBI Taxonomy" id="71717"/>
    <lineage>
        <taxon>Eukaryota</taxon>
        <taxon>Fungi</taxon>
        <taxon>Dikarya</taxon>
        <taxon>Basidiomycota</taxon>
        <taxon>Agaricomycotina</taxon>
        <taxon>Agaricomycetes</taxon>
        <taxon>Agaricomycetidae</taxon>
        <taxon>Agaricales</taxon>
        <taxon>Agaricineae</taxon>
        <taxon>Psathyrellaceae</taxon>
        <taxon>Coprinellus</taxon>
    </lineage>
</organism>